<feature type="region of interest" description="Disordered" evidence="1">
    <location>
        <begin position="49"/>
        <end position="69"/>
    </location>
</feature>
<accession>A0A8J2JRR1</accession>
<comment type="caution">
    <text evidence="2">The sequence shown here is derived from an EMBL/GenBank/DDBJ whole genome shotgun (WGS) entry which is preliminary data.</text>
</comment>
<evidence type="ECO:0000313" key="2">
    <source>
        <dbReference type="EMBL" id="CAG7723006.1"/>
    </source>
</evidence>
<dbReference type="Proteomes" id="UP000708208">
    <property type="component" value="Unassembled WGS sequence"/>
</dbReference>
<feature type="compositionally biased region" description="Polar residues" evidence="1">
    <location>
        <begin position="52"/>
        <end position="69"/>
    </location>
</feature>
<dbReference type="AlphaFoldDB" id="A0A8J2JRR1"/>
<reference evidence="2" key="1">
    <citation type="submission" date="2021-06" db="EMBL/GenBank/DDBJ databases">
        <authorList>
            <person name="Hodson N. C."/>
            <person name="Mongue J. A."/>
            <person name="Jaron S. K."/>
        </authorList>
    </citation>
    <scope>NUCLEOTIDE SEQUENCE</scope>
</reference>
<evidence type="ECO:0000256" key="1">
    <source>
        <dbReference type="SAM" id="MobiDB-lite"/>
    </source>
</evidence>
<sequence length="69" mass="8247">MAGLGEREFWEYFNRVKPWRPRRYLNARKRSCRLAMEWEIGTLEEDEELQENDSSSLSSMQGNFALNCN</sequence>
<gene>
    <name evidence="2" type="ORF">AFUS01_LOCUS12113</name>
</gene>
<evidence type="ECO:0000313" key="3">
    <source>
        <dbReference type="Proteomes" id="UP000708208"/>
    </source>
</evidence>
<dbReference type="EMBL" id="CAJVCH010094578">
    <property type="protein sequence ID" value="CAG7723006.1"/>
    <property type="molecule type" value="Genomic_DNA"/>
</dbReference>
<keyword evidence="3" id="KW-1185">Reference proteome</keyword>
<proteinExistence type="predicted"/>
<organism evidence="2 3">
    <name type="scientific">Allacma fusca</name>
    <dbReference type="NCBI Taxonomy" id="39272"/>
    <lineage>
        <taxon>Eukaryota</taxon>
        <taxon>Metazoa</taxon>
        <taxon>Ecdysozoa</taxon>
        <taxon>Arthropoda</taxon>
        <taxon>Hexapoda</taxon>
        <taxon>Collembola</taxon>
        <taxon>Symphypleona</taxon>
        <taxon>Sminthuridae</taxon>
        <taxon>Allacma</taxon>
    </lineage>
</organism>
<protein>
    <submittedName>
        <fullName evidence="2">Uncharacterized protein</fullName>
    </submittedName>
</protein>
<name>A0A8J2JRR1_9HEXA</name>